<accession>A0A061AQK0</accession>
<dbReference type="OrthoDB" id="1741717at2759"/>
<dbReference type="InterPro" id="IPR038336">
    <property type="entry name" value="NET_sf"/>
</dbReference>
<dbReference type="PROSITE" id="PS51037">
    <property type="entry name" value="YEATS"/>
    <property type="match status" value="1"/>
</dbReference>
<dbReference type="InterPro" id="IPR005033">
    <property type="entry name" value="YEATS"/>
</dbReference>
<dbReference type="GO" id="GO:0000785">
    <property type="term" value="C:chromatin"/>
    <property type="evidence" value="ECO:0007669"/>
    <property type="project" value="UniProtKB-ARBA"/>
</dbReference>
<dbReference type="Pfam" id="PF03366">
    <property type="entry name" value="YEATS"/>
    <property type="match status" value="1"/>
</dbReference>
<comment type="subcellular location">
    <subcellularLocation>
        <location evidence="2">Nucleus</location>
    </subcellularLocation>
</comment>
<gene>
    <name evidence="5" type="ORF">CYFA0S_01e13982g</name>
</gene>
<dbReference type="Gene3D" id="2.60.40.1970">
    <property type="entry name" value="YEATS domain"/>
    <property type="match status" value="1"/>
</dbReference>
<dbReference type="InterPro" id="IPR027353">
    <property type="entry name" value="NET_dom"/>
</dbReference>
<name>A0A061AQK0_CYBFA</name>
<dbReference type="Pfam" id="PF17035">
    <property type="entry name" value="BET"/>
    <property type="match status" value="1"/>
</dbReference>
<feature type="domain" description="YEATS" evidence="4">
    <location>
        <begin position="3"/>
        <end position="137"/>
    </location>
</feature>
<evidence type="ECO:0000256" key="1">
    <source>
        <dbReference type="ARBA" id="ARBA00023242"/>
    </source>
</evidence>
<dbReference type="PhylomeDB" id="A0A061AQK0"/>
<dbReference type="PANTHER" id="PTHR23195">
    <property type="entry name" value="YEATS DOMAIN"/>
    <property type="match status" value="1"/>
</dbReference>
<dbReference type="AlphaFoldDB" id="A0A061AQK0"/>
<organism evidence="5">
    <name type="scientific">Cyberlindnera fabianii</name>
    <name type="common">Yeast</name>
    <name type="synonym">Hansenula fabianii</name>
    <dbReference type="NCBI Taxonomy" id="36022"/>
    <lineage>
        <taxon>Eukaryota</taxon>
        <taxon>Fungi</taxon>
        <taxon>Dikarya</taxon>
        <taxon>Ascomycota</taxon>
        <taxon>Saccharomycotina</taxon>
        <taxon>Saccharomycetes</taxon>
        <taxon>Phaffomycetales</taxon>
        <taxon>Phaffomycetaceae</taxon>
        <taxon>Cyberlindnera</taxon>
    </lineage>
</organism>
<proteinExistence type="predicted"/>
<keyword evidence="1 2" id="KW-0539">Nucleus</keyword>
<dbReference type="InterPro" id="IPR038704">
    <property type="entry name" value="YEAST_sf"/>
</dbReference>
<evidence type="ECO:0000256" key="3">
    <source>
        <dbReference type="SAM" id="MobiDB-lite"/>
    </source>
</evidence>
<dbReference type="PIRSF" id="PIRSF016551">
    <property type="entry name" value="SAS5/TFIID_14"/>
    <property type="match status" value="1"/>
</dbReference>
<dbReference type="GO" id="GO:0005634">
    <property type="term" value="C:nucleus"/>
    <property type="evidence" value="ECO:0007669"/>
    <property type="project" value="UniProtKB-SubCell"/>
</dbReference>
<dbReference type="VEuPathDB" id="FungiDB:BON22_0232"/>
<feature type="region of interest" description="Disordered" evidence="3">
    <location>
        <begin position="138"/>
        <end position="173"/>
    </location>
</feature>
<evidence type="ECO:0000256" key="2">
    <source>
        <dbReference type="PROSITE-ProRule" id="PRU00376"/>
    </source>
</evidence>
<sequence length="246" mass="27513">MSEPKTVTRKVRMVTTQKIKPDVPSPAEGFPIREWSIELQLLDENGTPVPATIFDKVTFHLHPTFENPTRVLKKQPFRLQEEGWGGFEIPITITLIDKAGERKIVHDLNFLEDTYSVDHDISCPLNKSEKLRKLLAESGPVPSTPAGESIGDKRKAQSSSGVEKKRAKTSMGSTVKGSVDLEKLAEGLTKLNEDDLLYVVQMVTDNSTPDMNIKNDVEQGEFTMDLYTLPDKLLKSLADYVKKKTT</sequence>
<evidence type="ECO:0000259" key="4">
    <source>
        <dbReference type="PROSITE" id="PS51037"/>
    </source>
</evidence>
<dbReference type="InterPro" id="IPR055129">
    <property type="entry name" value="YEATS_dom"/>
</dbReference>
<evidence type="ECO:0000313" key="5">
    <source>
        <dbReference type="EMBL" id="CDR37643.1"/>
    </source>
</evidence>
<dbReference type="CDD" id="cd16905">
    <property type="entry name" value="YEATS_Taf14_like"/>
    <property type="match status" value="1"/>
</dbReference>
<dbReference type="EMBL" id="LK052886">
    <property type="protein sequence ID" value="CDR37643.1"/>
    <property type="molecule type" value="Genomic_DNA"/>
</dbReference>
<dbReference type="Gene3D" id="1.20.1270.220">
    <property type="match status" value="1"/>
</dbReference>
<dbReference type="InterPro" id="IPR016665">
    <property type="entry name" value="Sas5/TAF14"/>
</dbReference>
<dbReference type="GO" id="GO:0006355">
    <property type="term" value="P:regulation of DNA-templated transcription"/>
    <property type="evidence" value="ECO:0007669"/>
    <property type="project" value="InterPro"/>
</dbReference>
<reference evidence="5" key="1">
    <citation type="journal article" date="2014" name="Genome Announc.">
        <title>Genome sequence of the yeast Cyberlindnera fabianii (Hansenula fabianii).</title>
        <authorList>
            <person name="Freel K.C."/>
            <person name="Sarilar V."/>
            <person name="Neuveglise C."/>
            <person name="Devillers H."/>
            <person name="Friedrich A."/>
            <person name="Schacherer J."/>
        </authorList>
    </citation>
    <scope>NUCLEOTIDE SEQUENCE</scope>
    <source>
        <strain evidence="5">YJS4271</strain>
    </source>
</reference>
<protein>
    <submittedName>
        <fullName evidence="5">CYFA0S01e13982g1_1</fullName>
    </submittedName>
</protein>